<comment type="caution">
    <text evidence="9">The sequence shown here is derived from an EMBL/GenBank/DDBJ whole genome shotgun (WGS) entry which is preliminary data.</text>
</comment>
<dbReference type="PANTHER" id="PTHR10938">
    <property type="entry name" value="TRANSLATION INITIATION FACTOR IF-3"/>
    <property type="match status" value="1"/>
</dbReference>
<organism evidence="9 10">
    <name type="scientific">Paenibacillus glycanilyticus</name>
    <dbReference type="NCBI Taxonomy" id="126569"/>
    <lineage>
        <taxon>Bacteria</taxon>
        <taxon>Bacillati</taxon>
        <taxon>Bacillota</taxon>
        <taxon>Bacilli</taxon>
        <taxon>Bacillales</taxon>
        <taxon>Paenibacillaceae</taxon>
        <taxon>Paenibacillus</taxon>
    </lineage>
</organism>
<dbReference type="InterPro" id="IPR019813">
    <property type="entry name" value="Translation_initiation_fac3_CS"/>
</dbReference>
<reference evidence="9 10" key="1">
    <citation type="submission" date="2023-03" db="EMBL/GenBank/DDBJ databases">
        <title>Draft genome sequence of the bacteria which degrade cell wall of Tricholomamatutake.</title>
        <authorList>
            <person name="Konishi Y."/>
            <person name="Fukuta Y."/>
            <person name="Shirasaka N."/>
        </authorList>
    </citation>
    <scope>NUCLEOTIDE SEQUENCE [LARGE SCALE GENOMIC DNA]</scope>
    <source>
        <strain evidence="10">mu1</strain>
    </source>
</reference>
<dbReference type="RefSeq" id="WP_284238389.1">
    <property type="nucleotide sequence ID" value="NZ_BSSQ01000008.1"/>
</dbReference>
<evidence type="ECO:0000259" key="8">
    <source>
        <dbReference type="Pfam" id="PF05198"/>
    </source>
</evidence>
<evidence type="ECO:0000259" key="7">
    <source>
        <dbReference type="Pfam" id="PF00707"/>
    </source>
</evidence>
<keyword evidence="10" id="KW-1185">Reference proteome</keyword>
<dbReference type="InterPro" id="IPR019815">
    <property type="entry name" value="Translation_initiation_fac_3_C"/>
</dbReference>
<dbReference type="EMBL" id="BSSQ01000008">
    <property type="protein sequence ID" value="GLX67634.1"/>
    <property type="molecule type" value="Genomic_DNA"/>
</dbReference>
<evidence type="ECO:0000313" key="10">
    <source>
        <dbReference type="Proteomes" id="UP001157114"/>
    </source>
</evidence>
<evidence type="ECO:0000256" key="1">
    <source>
        <dbReference type="ARBA" id="ARBA00005439"/>
    </source>
</evidence>
<comment type="subcellular location">
    <subcellularLocation>
        <location evidence="4 6">Cytoplasm</location>
    </subcellularLocation>
</comment>
<keyword evidence="3 4" id="KW-0648">Protein biosynthesis</keyword>
<feature type="domain" description="Translation initiation factor 3 N-terminal" evidence="8">
    <location>
        <begin position="32"/>
        <end position="101"/>
    </location>
</feature>
<sequence length="196" mass="22760">MRVRANPHFLFCLKHINILSWRWHVISREHQINDEIRAREVRLVGAEGEQIGIKSIREAMQMAIDLSLDLVNVAPTAKPPVCRIMDYGKFRYEQQKKEKEARKNQKIVDLKEVWFRANIDEHDYQTKYRNVVKFLGEGDKVKASVRFRGREIAHAAIGQKILDRLAQEVAEICSVERAPKLEGRSMIMILAPKSNS</sequence>
<feature type="domain" description="Translation initiation factor 3 C-terminal" evidence="7">
    <location>
        <begin position="108"/>
        <end position="193"/>
    </location>
</feature>
<dbReference type="SUPFAM" id="SSF55200">
    <property type="entry name" value="Translation initiation factor IF3, C-terminal domain"/>
    <property type="match status" value="1"/>
</dbReference>
<evidence type="ECO:0000256" key="6">
    <source>
        <dbReference type="RuleBase" id="RU000646"/>
    </source>
</evidence>
<accession>A0ABQ6G9L4</accession>
<evidence type="ECO:0000256" key="4">
    <source>
        <dbReference type="HAMAP-Rule" id="MF_00080"/>
    </source>
</evidence>
<name>A0ABQ6G9L4_9BACL</name>
<protein>
    <recommendedName>
        <fullName evidence="4 5">Translation initiation factor IF-3</fullName>
    </recommendedName>
</protein>
<dbReference type="Gene3D" id="3.10.20.80">
    <property type="entry name" value="Translation initiation factor 3 (IF-3), N-terminal domain"/>
    <property type="match status" value="1"/>
</dbReference>
<dbReference type="Proteomes" id="UP001157114">
    <property type="component" value="Unassembled WGS sequence"/>
</dbReference>
<evidence type="ECO:0000313" key="9">
    <source>
        <dbReference type="EMBL" id="GLX67634.1"/>
    </source>
</evidence>
<keyword evidence="4" id="KW-0963">Cytoplasm</keyword>
<evidence type="ECO:0000256" key="5">
    <source>
        <dbReference type="NCBIfam" id="TIGR00168"/>
    </source>
</evidence>
<dbReference type="InterPro" id="IPR019814">
    <property type="entry name" value="Translation_initiation_fac_3_N"/>
</dbReference>
<gene>
    <name evidence="9" type="primary">infC_2</name>
    <name evidence="4" type="synonym">infC</name>
    <name evidence="9" type="ORF">MU1_19790</name>
</gene>
<keyword evidence="2 4" id="KW-0396">Initiation factor</keyword>
<evidence type="ECO:0000256" key="3">
    <source>
        <dbReference type="ARBA" id="ARBA00022917"/>
    </source>
</evidence>
<proteinExistence type="inferred from homology"/>
<dbReference type="InterPro" id="IPR001288">
    <property type="entry name" value="Translation_initiation_fac_3"/>
</dbReference>
<dbReference type="InterPro" id="IPR036788">
    <property type="entry name" value="T_IF-3_C_sf"/>
</dbReference>
<dbReference type="GO" id="GO:0003743">
    <property type="term" value="F:translation initiation factor activity"/>
    <property type="evidence" value="ECO:0007669"/>
    <property type="project" value="UniProtKB-KW"/>
</dbReference>
<comment type="subunit">
    <text evidence="4 6">Monomer.</text>
</comment>
<dbReference type="Pfam" id="PF05198">
    <property type="entry name" value="IF3_N"/>
    <property type="match status" value="1"/>
</dbReference>
<dbReference type="HAMAP" id="MF_00080">
    <property type="entry name" value="IF_3"/>
    <property type="match status" value="1"/>
</dbReference>
<dbReference type="SUPFAM" id="SSF54364">
    <property type="entry name" value="Translation initiation factor IF3, N-terminal domain"/>
    <property type="match status" value="1"/>
</dbReference>
<dbReference type="NCBIfam" id="TIGR00168">
    <property type="entry name" value="infC"/>
    <property type="match status" value="1"/>
</dbReference>
<comment type="function">
    <text evidence="4 6">IF-3 binds to the 30S ribosomal subunit and shifts the equilibrium between 70S ribosomes and their 50S and 30S subunits in favor of the free subunits, thus enhancing the availability of 30S subunits on which protein synthesis initiation begins.</text>
</comment>
<evidence type="ECO:0000256" key="2">
    <source>
        <dbReference type="ARBA" id="ARBA00022540"/>
    </source>
</evidence>
<dbReference type="PANTHER" id="PTHR10938:SF0">
    <property type="entry name" value="TRANSLATION INITIATION FACTOR IF-3, MITOCHONDRIAL"/>
    <property type="match status" value="1"/>
</dbReference>
<dbReference type="InterPro" id="IPR036787">
    <property type="entry name" value="T_IF-3_N_sf"/>
</dbReference>
<dbReference type="Gene3D" id="3.30.110.10">
    <property type="entry name" value="Translation initiation factor 3 (IF-3), C-terminal domain"/>
    <property type="match status" value="1"/>
</dbReference>
<dbReference type="PROSITE" id="PS00938">
    <property type="entry name" value="IF3"/>
    <property type="match status" value="1"/>
</dbReference>
<dbReference type="Pfam" id="PF00707">
    <property type="entry name" value="IF3_C"/>
    <property type="match status" value="1"/>
</dbReference>
<comment type="similarity">
    <text evidence="1 4 6">Belongs to the IF-3 family.</text>
</comment>